<reference evidence="1" key="1">
    <citation type="journal article" date="2019" name="bioRxiv">
        <title>The Genome of the Zebra Mussel, Dreissena polymorpha: A Resource for Invasive Species Research.</title>
        <authorList>
            <person name="McCartney M.A."/>
            <person name="Auch B."/>
            <person name="Kono T."/>
            <person name="Mallez S."/>
            <person name="Zhang Y."/>
            <person name="Obille A."/>
            <person name="Becker A."/>
            <person name="Abrahante J.E."/>
            <person name="Garbe J."/>
            <person name="Badalamenti J.P."/>
            <person name="Herman A."/>
            <person name="Mangelson H."/>
            <person name="Liachko I."/>
            <person name="Sullivan S."/>
            <person name="Sone E.D."/>
            <person name="Koren S."/>
            <person name="Silverstein K.A.T."/>
            <person name="Beckman K.B."/>
            <person name="Gohl D.M."/>
        </authorList>
    </citation>
    <scope>NUCLEOTIDE SEQUENCE</scope>
    <source>
        <strain evidence="1">Duluth1</strain>
        <tissue evidence="1">Whole animal</tissue>
    </source>
</reference>
<comment type="caution">
    <text evidence="1">The sequence shown here is derived from an EMBL/GenBank/DDBJ whole genome shotgun (WGS) entry which is preliminary data.</text>
</comment>
<dbReference type="AlphaFoldDB" id="A0A9D4S3B7"/>
<evidence type="ECO:0000313" key="1">
    <source>
        <dbReference type="EMBL" id="KAH3890221.1"/>
    </source>
</evidence>
<dbReference type="Proteomes" id="UP000828390">
    <property type="component" value="Unassembled WGS sequence"/>
</dbReference>
<evidence type="ECO:0000313" key="2">
    <source>
        <dbReference type="Proteomes" id="UP000828390"/>
    </source>
</evidence>
<reference evidence="1" key="2">
    <citation type="submission" date="2020-11" db="EMBL/GenBank/DDBJ databases">
        <authorList>
            <person name="McCartney M.A."/>
            <person name="Auch B."/>
            <person name="Kono T."/>
            <person name="Mallez S."/>
            <person name="Becker A."/>
            <person name="Gohl D.M."/>
            <person name="Silverstein K.A.T."/>
            <person name="Koren S."/>
            <person name="Bechman K.B."/>
            <person name="Herman A."/>
            <person name="Abrahante J.E."/>
            <person name="Garbe J."/>
        </authorList>
    </citation>
    <scope>NUCLEOTIDE SEQUENCE</scope>
    <source>
        <strain evidence="1">Duluth1</strain>
        <tissue evidence="1">Whole animal</tissue>
    </source>
</reference>
<accession>A0A9D4S3B7</accession>
<name>A0A9D4S3B7_DREPO</name>
<organism evidence="1 2">
    <name type="scientific">Dreissena polymorpha</name>
    <name type="common">Zebra mussel</name>
    <name type="synonym">Mytilus polymorpha</name>
    <dbReference type="NCBI Taxonomy" id="45954"/>
    <lineage>
        <taxon>Eukaryota</taxon>
        <taxon>Metazoa</taxon>
        <taxon>Spiralia</taxon>
        <taxon>Lophotrochozoa</taxon>
        <taxon>Mollusca</taxon>
        <taxon>Bivalvia</taxon>
        <taxon>Autobranchia</taxon>
        <taxon>Heteroconchia</taxon>
        <taxon>Euheterodonta</taxon>
        <taxon>Imparidentia</taxon>
        <taxon>Neoheterodontei</taxon>
        <taxon>Myida</taxon>
        <taxon>Dreissenoidea</taxon>
        <taxon>Dreissenidae</taxon>
        <taxon>Dreissena</taxon>
    </lineage>
</organism>
<keyword evidence="2" id="KW-1185">Reference proteome</keyword>
<sequence>MVPAEVFHDSCDSQSSQATVEEGGIPLDVFQEKEQQLVKKKNESVRKPYRTVSKLVSGKELTSDNVINAIQQHEQVMKRPKKTTKSVPARLLKTTSKSCVMKKAPEQNFIVDSPKPGPSRMNVIPGTSSSDDDDDGDETCCACDRFQTEEQAACLSLTFVKWAQCDGIRNGMPCLHWTHLGYCTPVKVIRRGDAFYCPHCQNPEE</sequence>
<gene>
    <name evidence="1" type="ORF">DPMN_014294</name>
</gene>
<proteinExistence type="predicted"/>
<dbReference type="EMBL" id="JAIWYP010000001">
    <property type="protein sequence ID" value="KAH3890221.1"/>
    <property type="molecule type" value="Genomic_DNA"/>
</dbReference>
<protein>
    <submittedName>
        <fullName evidence="1">Uncharacterized protein</fullName>
    </submittedName>
</protein>